<dbReference type="RefSeq" id="WP_227254807.1">
    <property type="nucleotide sequence ID" value="NZ_CP053452.2"/>
</dbReference>
<dbReference type="Proteomes" id="UP000503447">
    <property type="component" value="Chromosome"/>
</dbReference>
<evidence type="ECO:0000313" key="1">
    <source>
        <dbReference type="EMBL" id="QJW94286.1"/>
    </source>
</evidence>
<accession>A0A6M5YLT7</accession>
<evidence type="ECO:0000313" key="2">
    <source>
        <dbReference type="Proteomes" id="UP000503447"/>
    </source>
</evidence>
<reference evidence="2" key="1">
    <citation type="submission" date="2020-05" db="EMBL/GenBank/DDBJ databases">
        <title>Frigoriglobus tundricola gen. nov., sp. nov., a psychrotolerant cellulolytic planctomycete of the family Gemmataceae with two divergent copies of 16S rRNA gene.</title>
        <authorList>
            <person name="Kulichevskaya I.S."/>
            <person name="Ivanova A.A."/>
            <person name="Naumoff D.G."/>
            <person name="Beletsky A.V."/>
            <person name="Rijpstra W.I.C."/>
            <person name="Sinninghe Damste J.S."/>
            <person name="Mardanov A.V."/>
            <person name="Ravin N.V."/>
            <person name="Dedysh S.N."/>
        </authorList>
    </citation>
    <scope>NUCLEOTIDE SEQUENCE [LARGE SCALE GENOMIC DNA]</scope>
    <source>
        <strain evidence="2">PL17</strain>
    </source>
</reference>
<organism evidence="1 2">
    <name type="scientific">Frigoriglobus tundricola</name>
    <dbReference type="NCBI Taxonomy" id="2774151"/>
    <lineage>
        <taxon>Bacteria</taxon>
        <taxon>Pseudomonadati</taxon>
        <taxon>Planctomycetota</taxon>
        <taxon>Planctomycetia</taxon>
        <taxon>Gemmatales</taxon>
        <taxon>Gemmataceae</taxon>
        <taxon>Frigoriglobus</taxon>
    </lineage>
</organism>
<dbReference type="EMBL" id="CP053452">
    <property type="protein sequence ID" value="QJW94286.1"/>
    <property type="molecule type" value="Genomic_DNA"/>
</dbReference>
<proteinExistence type="predicted"/>
<gene>
    <name evidence="1" type="ORF">FTUN_1806</name>
</gene>
<keyword evidence="2" id="KW-1185">Reference proteome</keyword>
<sequence length="238" mass="26318">MTAEARAWATSAKPERMLELYPPGNDRKGRLLLVACCRACWDFLAEGSQQAVAIGERWTDGLADARKLEDVCNLADYASVSADERYQEIGNDLRMVEVAWRGGPVGLRLRQLQGEHERQTKVLHAAMAAHAAVSQRPDAGDFRRAVQLLDPQLAVELLRDIFGNPFRPVTFSPLWRTDNAVSLAHTIDESREFGAMPILADALQDAGCDSADILDHCRNASLTHVRGCWVVDLVLGKQ</sequence>
<protein>
    <submittedName>
        <fullName evidence="1">Uncharacterized protein</fullName>
    </submittedName>
</protein>
<name>A0A6M5YLT7_9BACT</name>
<dbReference type="KEGG" id="ftj:FTUN_1806"/>
<dbReference type="AlphaFoldDB" id="A0A6M5YLT7"/>